<feature type="compositionally biased region" description="Basic and acidic residues" evidence="1">
    <location>
        <begin position="299"/>
        <end position="310"/>
    </location>
</feature>
<reference evidence="2" key="1">
    <citation type="submission" date="2016-06" db="UniProtKB">
        <authorList>
            <consortium name="WormBaseParasite"/>
        </authorList>
    </citation>
    <scope>IDENTIFICATION</scope>
</reference>
<sequence>LVAFLHERELEARRKEEETGRHAKPYKPHSASGARKLSRVEKIQQRGAQAVSRRGKESKRGTSASYANREFGFYGKADEENCASSGPASEKSQRDSMGNRASHSTALDEDEFPSMQGSQPSTVQQPMGPWSDRVSAWGSTSGGSGKDRSKTEHSTTTGGSSSKPASSSPHASKPSTPTTIMDSSSGEPESERETKNITNKPIVSKEGKKHPHHHHPTNRGHSDTVHSPSTQAGDHGSSDYGASQPVRDSVGYRGRRAGFYGSRASSGYVSAPRRPGKPSHRGRRDSDSSLHGYAGDVADSPRDTSAERGPAHVRPQSVRARRGSGAAGVGGSNASGGSTRGAHNNDGDASYHRGSHRLIVDDSDIATVKTRRFNLNDSKDPHAKQLDEIGKLTM</sequence>
<feature type="compositionally biased region" description="Gly residues" evidence="1">
    <location>
        <begin position="325"/>
        <end position="334"/>
    </location>
</feature>
<feature type="compositionally biased region" description="Basic residues" evidence="1">
    <location>
        <begin position="207"/>
        <end position="218"/>
    </location>
</feature>
<feature type="region of interest" description="Disordered" evidence="1">
    <location>
        <begin position="374"/>
        <end position="394"/>
    </location>
</feature>
<feature type="compositionally biased region" description="Basic and acidic residues" evidence="1">
    <location>
        <begin position="1"/>
        <end position="21"/>
    </location>
</feature>
<dbReference type="WBParaSite" id="ECPE_0001504701-mRNA-1">
    <property type="protein sequence ID" value="ECPE_0001504701-mRNA-1"/>
    <property type="gene ID" value="ECPE_0001504701"/>
</dbReference>
<evidence type="ECO:0000313" key="2">
    <source>
        <dbReference type="WBParaSite" id="ECPE_0001504701-mRNA-1"/>
    </source>
</evidence>
<feature type="compositionally biased region" description="Polar residues" evidence="1">
    <location>
        <begin position="95"/>
        <end position="105"/>
    </location>
</feature>
<evidence type="ECO:0000256" key="1">
    <source>
        <dbReference type="SAM" id="MobiDB-lite"/>
    </source>
</evidence>
<accession>A0A183B722</accession>
<feature type="compositionally biased region" description="Basic residues" evidence="1">
    <location>
        <begin position="274"/>
        <end position="283"/>
    </location>
</feature>
<protein>
    <submittedName>
        <fullName evidence="2">Btz domain-containing protein</fullName>
    </submittedName>
</protein>
<feature type="compositionally biased region" description="Low complexity" evidence="1">
    <location>
        <begin position="154"/>
        <end position="179"/>
    </location>
</feature>
<name>A0A183B722_9TREM</name>
<dbReference type="AlphaFoldDB" id="A0A183B722"/>
<feature type="compositionally biased region" description="Polar residues" evidence="1">
    <location>
        <begin position="115"/>
        <end position="125"/>
    </location>
</feature>
<feature type="compositionally biased region" description="Basic and acidic residues" evidence="1">
    <location>
        <begin position="377"/>
        <end position="394"/>
    </location>
</feature>
<feature type="region of interest" description="Disordered" evidence="1">
    <location>
        <begin position="1"/>
        <end position="355"/>
    </location>
</feature>
<proteinExistence type="predicted"/>
<organism evidence="2">
    <name type="scientific">Echinostoma caproni</name>
    <dbReference type="NCBI Taxonomy" id="27848"/>
    <lineage>
        <taxon>Eukaryota</taxon>
        <taxon>Metazoa</taxon>
        <taxon>Spiralia</taxon>
        <taxon>Lophotrochozoa</taxon>
        <taxon>Platyhelminthes</taxon>
        <taxon>Trematoda</taxon>
        <taxon>Digenea</taxon>
        <taxon>Plagiorchiida</taxon>
        <taxon>Echinostomata</taxon>
        <taxon>Echinostomatoidea</taxon>
        <taxon>Echinostomatidae</taxon>
        <taxon>Echinostoma</taxon>
    </lineage>
</organism>